<dbReference type="PANTHER" id="PTHR30486">
    <property type="entry name" value="TWITCHING MOTILITY PROTEIN PILT"/>
    <property type="match status" value="1"/>
</dbReference>
<accession>A0ABU2LV30</accession>
<dbReference type="RefSeq" id="WP_311601669.1">
    <property type="nucleotide sequence ID" value="NZ_JAVREM010000040.1"/>
</dbReference>
<dbReference type="Gene3D" id="3.30.450.380">
    <property type="match status" value="1"/>
</dbReference>
<protein>
    <submittedName>
        <fullName evidence="3">ATPase, T2SS/T4P/T4SS family</fullName>
    </submittedName>
</protein>
<dbReference type="InterPro" id="IPR050921">
    <property type="entry name" value="T4SS_GSP_E_ATPase"/>
</dbReference>
<dbReference type="InterPro" id="IPR027417">
    <property type="entry name" value="P-loop_NTPase"/>
</dbReference>
<keyword evidence="4" id="KW-1185">Reference proteome</keyword>
<proteinExistence type="inferred from homology"/>
<evidence type="ECO:0000259" key="2">
    <source>
        <dbReference type="Pfam" id="PF00437"/>
    </source>
</evidence>
<feature type="domain" description="Bacterial type II secretion system protein E" evidence="2">
    <location>
        <begin position="106"/>
        <end position="377"/>
    </location>
</feature>
<sequence length="444" mass="48762">MAGAGVPLVDTGEGLRRHLRVRLAARLSERMRADERSGRSVPSVEDRRRQAEEFLEDAAEEYAGELLARGQRVVTEDVEAAAIRQIMNEFFGAGGLEPLLNDPSVEDIHVNGHDHVFVRHADGRRLQVQPVAASDEDLVRLVRDMAARSGVEERRLDRGSPGVGFQLAGGERAFAVIAVSTRPSLTIRRHRYRRVTLTRLRQLGTIDERLEAFLAVLVRARKNILITGGTVMGKTTLLRALAAEIPARERLITIEDTFELGLANDRQAHPNAVALQAREPNIEGEGEISMAELLRWALRMSPDRVIVGEVRGGEIVPMLNAMSQGNDGSMGTLHASSSQGAFTKIAAYAAQSAERLPMEATNLLIASAIHFVVHLDRARGAEHQRVVSSVREVVGADGPQVVSNEIYRPGPDRRAQPGVPMRTETMEELRAAGWSPGLMERRRA</sequence>
<dbReference type="Proteomes" id="UP001183420">
    <property type="component" value="Unassembled WGS sequence"/>
</dbReference>
<dbReference type="Pfam" id="PF00437">
    <property type="entry name" value="T2SSE"/>
    <property type="match status" value="1"/>
</dbReference>
<dbReference type="CDD" id="cd01130">
    <property type="entry name" value="VirB11-like_ATPase"/>
    <property type="match status" value="1"/>
</dbReference>
<name>A0ABU2LV30_9ACTN</name>
<evidence type="ECO:0000256" key="1">
    <source>
        <dbReference type="ARBA" id="ARBA00006611"/>
    </source>
</evidence>
<comment type="similarity">
    <text evidence="1">Belongs to the GSP E family.</text>
</comment>
<reference evidence="4" key="1">
    <citation type="submission" date="2023-07" db="EMBL/GenBank/DDBJ databases">
        <title>30 novel species of actinomycetes from the DSMZ collection.</title>
        <authorList>
            <person name="Nouioui I."/>
        </authorList>
    </citation>
    <scope>NUCLEOTIDE SEQUENCE [LARGE SCALE GENOMIC DNA]</scope>
    <source>
        <strain evidence="4">DSM 44918</strain>
    </source>
</reference>
<dbReference type="PANTHER" id="PTHR30486:SF6">
    <property type="entry name" value="TYPE IV PILUS RETRACTATION ATPASE PILT"/>
    <property type="match status" value="1"/>
</dbReference>
<dbReference type="InterPro" id="IPR001482">
    <property type="entry name" value="T2SS/T4SS_dom"/>
</dbReference>
<dbReference type="Gene3D" id="3.40.50.300">
    <property type="entry name" value="P-loop containing nucleotide triphosphate hydrolases"/>
    <property type="match status" value="1"/>
</dbReference>
<evidence type="ECO:0000313" key="4">
    <source>
        <dbReference type="Proteomes" id="UP001183420"/>
    </source>
</evidence>
<dbReference type="SUPFAM" id="SSF52540">
    <property type="entry name" value="P-loop containing nucleoside triphosphate hydrolases"/>
    <property type="match status" value="1"/>
</dbReference>
<evidence type="ECO:0000313" key="3">
    <source>
        <dbReference type="EMBL" id="MDT0321452.1"/>
    </source>
</evidence>
<dbReference type="EMBL" id="JAVREM010000040">
    <property type="protein sequence ID" value="MDT0321452.1"/>
    <property type="molecule type" value="Genomic_DNA"/>
</dbReference>
<organism evidence="3 4">
    <name type="scientific">Streptomyces millisiae</name>
    <dbReference type="NCBI Taxonomy" id="3075542"/>
    <lineage>
        <taxon>Bacteria</taxon>
        <taxon>Bacillati</taxon>
        <taxon>Actinomycetota</taxon>
        <taxon>Actinomycetes</taxon>
        <taxon>Kitasatosporales</taxon>
        <taxon>Streptomycetaceae</taxon>
        <taxon>Streptomyces</taxon>
    </lineage>
</organism>
<gene>
    <name evidence="3" type="ORF">RNC47_24285</name>
</gene>
<comment type="caution">
    <text evidence="3">The sequence shown here is derived from an EMBL/GenBank/DDBJ whole genome shotgun (WGS) entry which is preliminary data.</text>
</comment>